<evidence type="ECO:0000313" key="1">
    <source>
        <dbReference type="EMBL" id="GEQ99204.1"/>
    </source>
</evidence>
<dbReference type="NCBIfam" id="TIGR02743">
    <property type="entry name" value="TraW"/>
    <property type="match status" value="1"/>
</dbReference>
<comment type="caution">
    <text evidence="1">The sequence shown here is derived from an EMBL/GenBank/DDBJ whole genome shotgun (WGS) entry which is preliminary data.</text>
</comment>
<dbReference type="AlphaFoldDB" id="A0A5A7MUA3"/>
<dbReference type="InterPro" id="IPR014114">
    <property type="entry name" value="TraW"/>
</dbReference>
<protein>
    <submittedName>
        <fullName evidence="1">Type-F conjugative transfer system protein TraW</fullName>
    </submittedName>
</protein>
<gene>
    <name evidence="1" type="ORF">JCM17844_28410</name>
</gene>
<proteinExistence type="predicted"/>
<reference evidence="1 2" key="1">
    <citation type="submission" date="2019-09" db="EMBL/GenBank/DDBJ databases">
        <title>NBRP : Genome information of microbial organism related human and environment.</title>
        <authorList>
            <person name="Hattori M."/>
            <person name="Oshima K."/>
            <person name="Inaba H."/>
            <person name="Suda W."/>
            <person name="Sakamoto M."/>
            <person name="Iino T."/>
            <person name="Kitahara M."/>
            <person name="Oshida Y."/>
            <person name="Iida T."/>
            <person name="Kudo T."/>
            <person name="Itoh T."/>
            <person name="Ohkuma M."/>
        </authorList>
    </citation>
    <scope>NUCLEOTIDE SEQUENCE [LARGE SCALE GENOMIC DNA]</scope>
    <source>
        <strain evidence="1 2">Hi-2</strain>
    </source>
</reference>
<name>A0A5A7MUA3_9PROT</name>
<accession>A0A5A7MUA3</accession>
<sequence length="187" mass="20817">MRGHTWEIIETDLLAHLKAKASAFAGNGGLDAWQKDAERRVRSYVETPPPVSGIAPALEDRSRLFDPSIRVAKDIQDDKGRLIAKAGTLINPLDYVTLSKDLLFVDGRDEAQVTWALGIKRPAKIVLVAGPVLALMREHKRPLYFDQKGLLARRFQIAAVPASVSQDGRRLRIREFPLSKKTGKDAR</sequence>
<organism evidence="1 2">
    <name type="scientific">Iodidimonas gelatinilytica</name>
    <dbReference type="NCBI Taxonomy" id="1236966"/>
    <lineage>
        <taxon>Bacteria</taxon>
        <taxon>Pseudomonadati</taxon>
        <taxon>Pseudomonadota</taxon>
        <taxon>Alphaproteobacteria</taxon>
        <taxon>Iodidimonadales</taxon>
        <taxon>Iodidimonadaceae</taxon>
        <taxon>Iodidimonas</taxon>
    </lineage>
</organism>
<dbReference type="EMBL" id="BKCL01000014">
    <property type="protein sequence ID" value="GEQ99204.1"/>
    <property type="molecule type" value="Genomic_DNA"/>
</dbReference>
<evidence type="ECO:0000313" key="2">
    <source>
        <dbReference type="Proteomes" id="UP000322084"/>
    </source>
</evidence>
<dbReference type="Proteomes" id="UP000322084">
    <property type="component" value="Unassembled WGS sequence"/>
</dbReference>